<dbReference type="InterPro" id="IPR011701">
    <property type="entry name" value="MFS"/>
</dbReference>
<dbReference type="GeneID" id="70188006"/>
<feature type="transmembrane region" description="Helical" evidence="7">
    <location>
        <begin position="365"/>
        <end position="387"/>
    </location>
</feature>
<dbReference type="SUPFAM" id="SSF103473">
    <property type="entry name" value="MFS general substrate transporter"/>
    <property type="match status" value="1"/>
</dbReference>
<dbReference type="Proteomes" id="UP000756346">
    <property type="component" value="Unassembled WGS sequence"/>
</dbReference>
<evidence type="ECO:0000256" key="7">
    <source>
        <dbReference type="SAM" id="Phobius"/>
    </source>
</evidence>
<dbReference type="FunFam" id="1.20.1250.20:FF:000064">
    <property type="entry name" value="MFS allantoate transporter"/>
    <property type="match status" value="1"/>
</dbReference>
<keyword evidence="3 7" id="KW-0812">Transmembrane</keyword>
<gene>
    <name evidence="9" type="ORF">B0I36DRAFT_361318</name>
</gene>
<evidence type="ECO:0000259" key="8">
    <source>
        <dbReference type="PROSITE" id="PS50850"/>
    </source>
</evidence>
<dbReference type="AlphaFoldDB" id="A0A9P9BTJ2"/>
<dbReference type="PANTHER" id="PTHR43791:SF103">
    <property type="entry name" value="MAJOR FACILITATOR SUPERFAMILY (MFS) PROFILE DOMAIN-CONTAINING PROTEIN-RELATED"/>
    <property type="match status" value="1"/>
</dbReference>
<feature type="transmembrane region" description="Helical" evidence="7">
    <location>
        <begin position="399"/>
        <end position="420"/>
    </location>
</feature>
<protein>
    <submittedName>
        <fullName evidence="9">Major facilitator superfamily domain-containing protein</fullName>
    </submittedName>
</protein>
<evidence type="ECO:0000256" key="1">
    <source>
        <dbReference type="ARBA" id="ARBA00004141"/>
    </source>
</evidence>
<feature type="transmembrane region" description="Helical" evidence="7">
    <location>
        <begin position="310"/>
        <end position="329"/>
    </location>
</feature>
<organism evidence="9 10">
    <name type="scientific">Microdochium trichocladiopsis</name>
    <dbReference type="NCBI Taxonomy" id="1682393"/>
    <lineage>
        <taxon>Eukaryota</taxon>
        <taxon>Fungi</taxon>
        <taxon>Dikarya</taxon>
        <taxon>Ascomycota</taxon>
        <taxon>Pezizomycotina</taxon>
        <taxon>Sordariomycetes</taxon>
        <taxon>Xylariomycetidae</taxon>
        <taxon>Xylariales</taxon>
        <taxon>Microdochiaceae</taxon>
        <taxon>Microdochium</taxon>
    </lineage>
</organism>
<comment type="similarity">
    <text evidence="6">Belongs to the major facilitator superfamily. Allantoate permease family.</text>
</comment>
<name>A0A9P9BTJ2_9PEZI</name>
<dbReference type="GO" id="GO:0016020">
    <property type="term" value="C:membrane"/>
    <property type="evidence" value="ECO:0007669"/>
    <property type="project" value="UniProtKB-SubCell"/>
</dbReference>
<feature type="domain" description="Major facilitator superfamily (MFS) profile" evidence="8">
    <location>
        <begin position="48"/>
        <end position="458"/>
    </location>
</feature>
<evidence type="ECO:0000256" key="6">
    <source>
        <dbReference type="ARBA" id="ARBA00037968"/>
    </source>
</evidence>
<dbReference type="PANTHER" id="PTHR43791">
    <property type="entry name" value="PERMEASE-RELATED"/>
    <property type="match status" value="1"/>
</dbReference>
<dbReference type="Gene3D" id="1.20.1250.20">
    <property type="entry name" value="MFS general substrate transporter like domains"/>
    <property type="match status" value="1"/>
</dbReference>
<comment type="caution">
    <text evidence="9">The sequence shown here is derived from an EMBL/GenBank/DDBJ whole genome shotgun (WGS) entry which is preliminary data.</text>
</comment>
<feature type="transmembrane region" description="Helical" evidence="7">
    <location>
        <begin position="177"/>
        <end position="195"/>
    </location>
</feature>
<dbReference type="EMBL" id="JAGTJQ010000003">
    <property type="protein sequence ID" value="KAH7036015.1"/>
    <property type="molecule type" value="Genomic_DNA"/>
</dbReference>
<keyword evidence="10" id="KW-1185">Reference proteome</keyword>
<feature type="transmembrane region" description="Helical" evidence="7">
    <location>
        <begin position="341"/>
        <end position="359"/>
    </location>
</feature>
<dbReference type="OrthoDB" id="6730379at2759"/>
<dbReference type="InterPro" id="IPR020846">
    <property type="entry name" value="MFS_dom"/>
</dbReference>
<evidence type="ECO:0000313" key="10">
    <source>
        <dbReference type="Proteomes" id="UP000756346"/>
    </source>
</evidence>
<dbReference type="PROSITE" id="PS50850">
    <property type="entry name" value="MFS"/>
    <property type="match status" value="1"/>
</dbReference>
<feature type="transmembrane region" description="Helical" evidence="7">
    <location>
        <begin position="91"/>
        <end position="108"/>
    </location>
</feature>
<feature type="transmembrane region" description="Helical" evidence="7">
    <location>
        <begin position="144"/>
        <end position="165"/>
    </location>
</feature>
<keyword evidence="2" id="KW-0813">Transport</keyword>
<accession>A0A9P9BTJ2</accession>
<evidence type="ECO:0000256" key="2">
    <source>
        <dbReference type="ARBA" id="ARBA00022448"/>
    </source>
</evidence>
<evidence type="ECO:0000256" key="5">
    <source>
        <dbReference type="ARBA" id="ARBA00023136"/>
    </source>
</evidence>
<evidence type="ECO:0000256" key="4">
    <source>
        <dbReference type="ARBA" id="ARBA00022989"/>
    </source>
</evidence>
<keyword evidence="5 7" id="KW-0472">Membrane</keyword>
<dbReference type="InterPro" id="IPR036259">
    <property type="entry name" value="MFS_trans_sf"/>
</dbReference>
<dbReference type="GO" id="GO:0022857">
    <property type="term" value="F:transmembrane transporter activity"/>
    <property type="evidence" value="ECO:0007669"/>
    <property type="project" value="InterPro"/>
</dbReference>
<sequence>MREDVKHGEINGDHADMIAKELGETVVMSEPLSEEEDKRILRLVDWNLLPIMAMSYLFQFLDKSALGFTAILTLREDLHLSGSDYSWASGIYYFGYLVASYPAAWIMIRTPVGKMIAASITLWGAILMLTAVCSNPAGLLANRIFLGVAESAIAPGLAVMVSMWYKRKEQPVRQGAWFMGNVMAGIVGGVTAYGISHIQSIAAWKAIFLIFGAITVCWSAAMFFLLPDTPMSARFLNKEDRVKAIKRVEENMTGIKSNEWKRHQFLEALADIQVWLLVMVQMTGSIANGGVNNFGSIVIKGMGFSTLDTLLVQMIGTCFQGFFVITGMLGSTYIPKSRTIIMAWHMFVSIIGAAMIRQVPAQYQWARFFGYCLTLGYSANFPLLLAMTSSNIGGFTKKTTSNAMIFVGYCAGNIIGPQLFFESEAPSYPSGFLAMMLCFGLGFAACVALRFYLPWENKRRDRAGGLHEIEAGAAAHGSVNLMDKTDKEIPQFRYLY</sequence>
<dbReference type="RefSeq" id="XP_046016108.1">
    <property type="nucleotide sequence ID" value="XM_046158460.1"/>
</dbReference>
<keyword evidence="4 7" id="KW-1133">Transmembrane helix</keyword>
<feature type="transmembrane region" description="Helical" evidence="7">
    <location>
        <begin position="115"/>
        <end position="132"/>
    </location>
</feature>
<evidence type="ECO:0000256" key="3">
    <source>
        <dbReference type="ARBA" id="ARBA00022692"/>
    </source>
</evidence>
<reference evidence="9" key="1">
    <citation type="journal article" date="2021" name="Nat. Commun.">
        <title>Genetic determinants of endophytism in the Arabidopsis root mycobiome.</title>
        <authorList>
            <person name="Mesny F."/>
            <person name="Miyauchi S."/>
            <person name="Thiergart T."/>
            <person name="Pickel B."/>
            <person name="Atanasova L."/>
            <person name="Karlsson M."/>
            <person name="Huettel B."/>
            <person name="Barry K.W."/>
            <person name="Haridas S."/>
            <person name="Chen C."/>
            <person name="Bauer D."/>
            <person name="Andreopoulos W."/>
            <person name="Pangilinan J."/>
            <person name="LaButti K."/>
            <person name="Riley R."/>
            <person name="Lipzen A."/>
            <person name="Clum A."/>
            <person name="Drula E."/>
            <person name="Henrissat B."/>
            <person name="Kohler A."/>
            <person name="Grigoriev I.V."/>
            <person name="Martin F.M."/>
            <person name="Hacquard S."/>
        </authorList>
    </citation>
    <scope>NUCLEOTIDE SEQUENCE</scope>
    <source>
        <strain evidence="9">MPI-CAGE-CH-0230</strain>
    </source>
</reference>
<proteinExistence type="inferred from homology"/>
<feature type="transmembrane region" description="Helical" evidence="7">
    <location>
        <begin position="432"/>
        <end position="453"/>
    </location>
</feature>
<comment type="subcellular location">
    <subcellularLocation>
        <location evidence="1">Membrane</location>
        <topology evidence="1">Multi-pass membrane protein</topology>
    </subcellularLocation>
</comment>
<evidence type="ECO:0000313" key="9">
    <source>
        <dbReference type="EMBL" id="KAH7036015.1"/>
    </source>
</evidence>
<feature type="transmembrane region" description="Helical" evidence="7">
    <location>
        <begin position="201"/>
        <end position="226"/>
    </location>
</feature>
<dbReference type="Pfam" id="PF07690">
    <property type="entry name" value="MFS_1"/>
    <property type="match status" value="1"/>
</dbReference>